<dbReference type="Pfam" id="PF22938">
    <property type="entry name" value="Integrase_p58_C"/>
    <property type="match status" value="1"/>
</dbReference>
<protein>
    <recommendedName>
        <fullName evidence="1">Integrase catalytic domain-containing protein</fullName>
    </recommendedName>
</protein>
<accession>A0AAD7T8N7</accession>
<name>A0AAD7T8N7_9TELE</name>
<dbReference type="AlphaFoldDB" id="A0AAD7T8N7"/>
<evidence type="ECO:0000313" key="3">
    <source>
        <dbReference type="Proteomes" id="UP001221898"/>
    </source>
</evidence>
<dbReference type="Proteomes" id="UP001221898">
    <property type="component" value="Unassembled WGS sequence"/>
</dbReference>
<dbReference type="Gene3D" id="3.30.420.10">
    <property type="entry name" value="Ribonuclease H-like superfamily/Ribonuclease H"/>
    <property type="match status" value="1"/>
</dbReference>
<evidence type="ECO:0000259" key="1">
    <source>
        <dbReference type="PROSITE" id="PS50994"/>
    </source>
</evidence>
<dbReference type="SUPFAM" id="SSF53098">
    <property type="entry name" value="Ribonuclease H-like"/>
    <property type="match status" value="1"/>
</dbReference>
<dbReference type="EMBL" id="JAINUG010000006">
    <property type="protein sequence ID" value="KAJ8416327.1"/>
    <property type="molecule type" value="Genomic_DNA"/>
</dbReference>
<dbReference type="PANTHER" id="PTHR37984:SF15">
    <property type="entry name" value="INTEGRASE CATALYTIC DOMAIN-CONTAINING PROTEIN"/>
    <property type="match status" value="1"/>
</dbReference>
<reference evidence="2" key="1">
    <citation type="journal article" date="2023" name="Science">
        <title>Genome structures resolve the early diversification of teleost fishes.</title>
        <authorList>
            <person name="Parey E."/>
            <person name="Louis A."/>
            <person name="Montfort J."/>
            <person name="Bouchez O."/>
            <person name="Roques C."/>
            <person name="Iampietro C."/>
            <person name="Lluch J."/>
            <person name="Castinel A."/>
            <person name="Donnadieu C."/>
            <person name="Desvignes T."/>
            <person name="Floi Bucao C."/>
            <person name="Jouanno E."/>
            <person name="Wen M."/>
            <person name="Mejri S."/>
            <person name="Dirks R."/>
            <person name="Jansen H."/>
            <person name="Henkel C."/>
            <person name="Chen W.J."/>
            <person name="Zahm M."/>
            <person name="Cabau C."/>
            <person name="Klopp C."/>
            <person name="Thompson A.W."/>
            <person name="Robinson-Rechavi M."/>
            <person name="Braasch I."/>
            <person name="Lecointre G."/>
            <person name="Bobe J."/>
            <person name="Postlethwait J.H."/>
            <person name="Berthelot C."/>
            <person name="Roest Crollius H."/>
            <person name="Guiguen Y."/>
        </authorList>
    </citation>
    <scope>NUCLEOTIDE SEQUENCE</scope>
    <source>
        <strain evidence="2">NC1722</strain>
    </source>
</reference>
<dbReference type="GO" id="GO:0003676">
    <property type="term" value="F:nucleic acid binding"/>
    <property type="evidence" value="ECO:0007669"/>
    <property type="project" value="InterPro"/>
</dbReference>
<keyword evidence="3" id="KW-1185">Reference proteome</keyword>
<feature type="domain" description="Integrase catalytic" evidence="1">
    <location>
        <begin position="1"/>
        <end position="70"/>
    </location>
</feature>
<dbReference type="Pfam" id="PF00665">
    <property type="entry name" value="rve"/>
    <property type="match status" value="1"/>
</dbReference>
<sequence>MAAAGLLVAMDYFTKWPEAYTVPDQSASTTARKLVEEMFCLFGAPGELHSDQGRNFESRVFGEVCKRLGVSGPMTPGDRVWIYCSSQMKGVSPKLRSHWRGPGKVLQRLGEVVYRVRMPGRGREVVLHRDRLAPYQPLAQPHFHRTL</sequence>
<dbReference type="InterPro" id="IPR054465">
    <property type="entry name" value="Integrase_p58-like_C"/>
</dbReference>
<comment type="caution">
    <text evidence="2">The sequence shown here is derived from an EMBL/GenBank/DDBJ whole genome shotgun (WGS) entry which is preliminary data.</text>
</comment>
<dbReference type="InterPro" id="IPR001584">
    <property type="entry name" value="Integrase_cat-core"/>
</dbReference>
<dbReference type="InterPro" id="IPR012337">
    <property type="entry name" value="RNaseH-like_sf"/>
</dbReference>
<dbReference type="PROSITE" id="PS50994">
    <property type="entry name" value="INTEGRASE"/>
    <property type="match status" value="1"/>
</dbReference>
<evidence type="ECO:0000313" key="2">
    <source>
        <dbReference type="EMBL" id="KAJ8416327.1"/>
    </source>
</evidence>
<proteinExistence type="predicted"/>
<dbReference type="InterPro" id="IPR036397">
    <property type="entry name" value="RNaseH_sf"/>
</dbReference>
<dbReference type="PANTHER" id="PTHR37984">
    <property type="entry name" value="PROTEIN CBG26694"/>
    <property type="match status" value="1"/>
</dbReference>
<dbReference type="InterPro" id="IPR050951">
    <property type="entry name" value="Retrovirus_Pol_polyprotein"/>
</dbReference>
<organism evidence="2 3">
    <name type="scientific">Aldrovandia affinis</name>
    <dbReference type="NCBI Taxonomy" id="143900"/>
    <lineage>
        <taxon>Eukaryota</taxon>
        <taxon>Metazoa</taxon>
        <taxon>Chordata</taxon>
        <taxon>Craniata</taxon>
        <taxon>Vertebrata</taxon>
        <taxon>Euteleostomi</taxon>
        <taxon>Actinopterygii</taxon>
        <taxon>Neopterygii</taxon>
        <taxon>Teleostei</taxon>
        <taxon>Notacanthiformes</taxon>
        <taxon>Halosauridae</taxon>
        <taxon>Aldrovandia</taxon>
    </lineage>
</organism>
<dbReference type="GO" id="GO:0015074">
    <property type="term" value="P:DNA integration"/>
    <property type="evidence" value="ECO:0007669"/>
    <property type="project" value="InterPro"/>
</dbReference>
<gene>
    <name evidence="2" type="ORF">AAFF_G00356150</name>
</gene>